<dbReference type="GO" id="GO:0017004">
    <property type="term" value="P:cytochrome complex assembly"/>
    <property type="evidence" value="ECO:0007669"/>
    <property type="project" value="UniProtKB-KW"/>
</dbReference>
<dbReference type="PATRIC" id="fig|336831.14.peg.3850"/>
<dbReference type="InterPro" id="IPR032523">
    <property type="entry name" value="CcmF_C"/>
</dbReference>
<evidence type="ECO:0000256" key="2">
    <source>
        <dbReference type="ARBA" id="ARBA00009186"/>
    </source>
</evidence>
<feature type="transmembrane region" description="Helical" evidence="10">
    <location>
        <begin position="492"/>
        <end position="510"/>
    </location>
</feature>
<evidence type="ECO:0000256" key="5">
    <source>
        <dbReference type="ARBA" id="ARBA00022692"/>
    </source>
</evidence>
<dbReference type="STRING" id="336831.WG68_03450"/>
<evidence type="ECO:0000256" key="8">
    <source>
        <dbReference type="ARBA" id="ARBA00023136"/>
    </source>
</evidence>
<evidence type="ECO:0000256" key="3">
    <source>
        <dbReference type="ARBA" id="ARBA00022475"/>
    </source>
</evidence>
<keyword evidence="3" id="KW-1003">Cell membrane</keyword>
<feature type="transmembrane region" description="Helical" evidence="10">
    <location>
        <begin position="278"/>
        <end position="300"/>
    </location>
</feature>
<feature type="domain" description="Cytochrome c assembly protein" evidence="11">
    <location>
        <begin position="91"/>
        <end position="296"/>
    </location>
</feature>
<evidence type="ECO:0000256" key="9">
    <source>
        <dbReference type="ARBA" id="ARBA00037230"/>
    </source>
</evidence>
<comment type="subcellular location">
    <subcellularLocation>
        <location evidence="1">Cell inner membrane</location>
        <topology evidence="1">Multi-pass membrane protein</topology>
    </subcellularLocation>
</comment>
<feature type="transmembrane region" description="Helical" evidence="10">
    <location>
        <begin position="250"/>
        <end position="266"/>
    </location>
</feature>
<feature type="transmembrane region" description="Helical" evidence="10">
    <location>
        <begin position="210"/>
        <end position="230"/>
    </location>
</feature>
<organism evidence="13 14">
    <name type="scientific">Arsukibacterium ikkense</name>
    <dbReference type="NCBI Taxonomy" id="336831"/>
    <lineage>
        <taxon>Bacteria</taxon>
        <taxon>Pseudomonadati</taxon>
        <taxon>Pseudomonadota</taxon>
        <taxon>Gammaproteobacteria</taxon>
        <taxon>Chromatiales</taxon>
        <taxon>Chromatiaceae</taxon>
        <taxon>Arsukibacterium</taxon>
    </lineage>
</organism>
<dbReference type="AlphaFoldDB" id="A0A0M2VBM1"/>
<dbReference type="GO" id="GO:0005886">
    <property type="term" value="C:plasma membrane"/>
    <property type="evidence" value="ECO:0007669"/>
    <property type="project" value="UniProtKB-SubCell"/>
</dbReference>
<dbReference type="OrthoDB" id="9761451at2"/>
<feature type="transmembrane region" description="Helical" evidence="10">
    <location>
        <begin position="426"/>
        <end position="445"/>
    </location>
</feature>
<evidence type="ECO:0000256" key="7">
    <source>
        <dbReference type="ARBA" id="ARBA00022989"/>
    </source>
</evidence>
<keyword evidence="4" id="KW-0997">Cell inner membrane</keyword>
<keyword evidence="8 10" id="KW-0472">Membrane</keyword>
<keyword evidence="5 10" id="KW-0812">Transmembrane</keyword>
<evidence type="ECO:0000256" key="10">
    <source>
        <dbReference type="SAM" id="Phobius"/>
    </source>
</evidence>
<feature type="transmembrane region" description="Helical" evidence="10">
    <location>
        <begin position="352"/>
        <end position="375"/>
    </location>
</feature>
<evidence type="ECO:0000313" key="13">
    <source>
        <dbReference type="EMBL" id="KKO46995.1"/>
    </source>
</evidence>
<comment type="caution">
    <text evidence="13">The sequence shown here is derived from an EMBL/GenBank/DDBJ whole genome shotgun (WGS) entry which is preliminary data.</text>
</comment>
<dbReference type="NCBIfam" id="TIGR00353">
    <property type="entry name" value="nrfE"/>
    <property type="match status" value="1"/>
</dbReference>
<dbReference type="RefSeq" id="WP_046556242.1">
    <property type="nucleotide sequence ID" value="NZ_LAHO01000002.1"/>
</dbReference>
<evidence type="ECO:0000259" key="11">
    <source>
        <dbReference type="Pfam" id="PF01578"/>
    </source>
</evidence>
<dbReference type="EMBL" id="LAHO01000002">
    <property type="protein sequence ID" value="KKO46995.1"/>
    <property type="molecule type" value="Genomic_DNA"/>
</dbReference>
<dbReference type="InterPro" id="IPR002541">
    <property type="entry name" value="Cyt_c_assembly"/>
</dbReference>
<comment type="similarity">
    <text evidence="2">Belongs to the CcmF/CycK/Ccl1/NrfE/CcsA family.</text>
</comment>
<keyword evidence="6" id="KW-0201">Cytochrome c-type biogenesis</keyword>
<keyword evidence="14" id="KW-1185">Reference proteome</keyword>
<evidence type="ECO:0000256" key="1">
    <source>
        <dbReference type="ARBA" id="ARBA00004429"/>
    </source>
</evidence>
<feature type="transmembrane region" description="Helical" evidence="10">
    <location>
        <begin position="617"/>
        <end position="637"/>
    </location>
</feature>
<feature type="transmembrane region" description="Helical" evidence="10">
    <location>
        <begin position="41"/>
        <end position="62"/>
    </location>
</feature>
<evidence type="ECO:0000259" key="12">
    <source>
        <dbReference type="Pfam" id="PF16327"/>
    </source>
</evidence>
<dbReference type="NCBIfam" id="NF007691">
    <property type="entry name" value="PRK10369.1"/>
    <property type="match status" value="1"/>
</dbReference>
<dbReference type="PRINTS" id="PR01411">
    <property type="entry name" value="CCMFBIOGNSIS"/>
</dbReference>
<dbReference type="PANTHER" id="PTHR43653:SF1">
    <property type="entry name" value="CYTOCHROME C-TYPE BIOGENESIS PROTEIN CCMF"/>
    <property type="match status" value="1"/>
</dbReference>
<dbReference type="Proteomes" id="UP000034228">
    <property type="component" value="Unassembled WGS sequence"/>
</dbReference>
<keyword evidence="7 10" id="KW-1133">Transmembrane helix</keyword>
<feature type="transmembrane region" description="Helical" evidence="10">
    <location>
        <begin position="312"/>
        <end position="331"/>
    </location>
</feature>
<evidence type="ECO:0000256" key="6">
    <source>
        <dbReference type="ARBA" id="ARBA00022748"/>
    </source>
</evidence>
<dbReference type="Pfam" id="PF01578">
    <property type="entry name" value="Cytochrom_C_asm"/>
    <property type="match status" value="1"/>
</dbReference>
<dbReference type="GO" id="GO:0015232">
    <property type="term" value="F:heme transmembrane transporter activity"/>
    <property type="evidence" value="ECO:0007669"/>
    <property type="project" value="InterPro"/>
</dbReference>
<feature type="transmembrane region" description="Helical" evidence="10">
    <location>
        <begin position="451"/>
        <end position="471"/>
    </location>
</feature>
<name>A0A0M2VBM1_9GAMM</name>
<sequence>MIAEYGQLALTFALALSVLLAVVPLYGSFSGNQRALLQAKPLAIGLFIFCLLAKLALVHAFLTSDFTVINVATNSSSILPWYYQITASFGSHEGSMLLWILMLAGWTALVAIFSKGLPLLMQGRILGVLGLINIGFIAFSLFMSNPFARSLPFYPVEGMDLNPLLQDFGMIIHPPLLYMGYVGFAVSFAFAIAALIGGKFDSTWARWARPWTLAAWLFLTLGIMFGSWWAYHELGWGGWWFWDPVENASFLPWLVGTALLHSLAVTEKRGTFKSWTVLLALGAFSLSLVGAFLVRSGVLVSVHSFAADPDRGIFLLVFLLLVIGGSLALYASRMTSVRSQARYQLFSREVMLWGNNVFLLTATLVVFLGTLFPLFHKELGLGTISIGEPFFNQMFYYLTIPFALLLGLGPWVRWKQQPVKPLLGPFSLIAVASLILAVGTLAAMQTVQANLALLGLLLGAWVGLSALYELYQRMSQFGSVSKGAFKLHASHYGMTIAHIGFAVLVVGVAMTKTYSVERDVRMQINDSISLAGYKFTLLEVYPLTGPNYGGEAAEITVHNDKGQLLTQLHAEKRFYTIQRTVMTESAVHARLSRDLYVSLGEALPGEAWALRLYVKPFVRWIWLGGLLMALGALVALLDKRYRRSNAGSAGQAAATDKTGAANA</sequence>
<reference evidence="13 14" key="1">
    <citation type="submission" date="2015-03" db="EMBL/GenBank/DDBJ databases">
        <title>Draft genome sequences of two protease-producing strains of Arsukibacterium isolated from two cold and alkaline environments.</title>
        <authorList>
            <person name="Lylloff J.E."/>
            <person name="Skov L.B."/>
            <person name="Jepsen M."/>
            <person name="Hallin P.F."/>
            <person name="Sorensen S.J."/>
            <person name="Stougaard P."/>
            <person name="Glaring M.A."/>
        </authorList>
    </citation>
    <scope>NUCLEOTIDE SEQUENCE [LARGE SCALE GENOMIC DNA]</scope>
    <source>
        <strain evidence="13 14">GCM72</strain>
    </source>
</reference>
<comment type="function">
    <text evidence="9">Required for the biogenesis of c-type cytochromes. Possible subunit of a heme lyase.</text>
</comment>
<protein>
    <submittedName>
        <fullName evidence="13">Cytochrome C biogenesis protein CcmF</fullName>
    </submittedName>
</protein>
<evidence type="ECO:0000313" key="14">
    <source>
        <dbReference type="Proteomes" id="UP000034228"/>
    </source>
</evidence>
<dbReference type="PANTHER" id="PTHR43653">
    <property type="entry name" value="CYTOCHROME C ASSEMBLY PROTEIN-RELATED"/>
    <property type="match status" value="1"/>
</dbReference>
<feature type="transmembrane region" description="Helical" evidence="10">
    <location>
        <begin position="125"/>
        <end position="143"/>
    </location>
</feature>
<feature type="transmembrane region" description="Helical" evidence="10">
    <location>
        <begin position="6"/>
        <end position="29"/>
    </location>
</feature>
<dbReference type="InterPro" id="IPR003567">
    <property type="entry name" value="Cyt_c_biogenesis"/>
</dbReference>
<accession>A0A0M2VBM1</accession>
<evidence type="ECO:0000256" key="4">
    <source>
        <dbReference type="ARBA" id="ARBA00022519"/>
    </source>
</evidence>
<proteinExistence type="inferred from homology"/>
<gene>
    <name evidence="13" type="ORF">WG68_03450</name>
</gene>
<feature type="transmembrane region" description="Helical" evidence="10">
    <location>
        <begin position="96"/>
        <end position="113"/>
    </location>
</feature>
<feature type="transmembrane region" description="Helical" evidence="10">
    <location>
        <begin position="395"/>
        <end position="414"/>
    </location>
</feature>
<feature type="transmembrane region" description="Helical" evidence="10">
    <location>
        <begin position="178"/>
        <end position="198"/>
    </location>
</feature>
<dbReference type="InterPro" id="IPR003568">
    <property type="entry name" value="Cyt_c_biogenesis_CcmF"/>
</dbReference>
<dbReference type="PRINTS" id="PR01410">
    <property type="entry name" value="CCBIOGENESIS"/>
</dbReference>
<dbReference type="GO" id="GO:0020037">
    <property type="term" value="F:heme binding"/>
    <property type="evidence" value="ECO:0007669"/>
    <property type="project" value="InterPro"/>
</dbReference>
<feature type="domain" description="Cytochrome c-type biogenesis protein CcmF C-terminal" evidence="12">
    <location>
        <begin position="316"/>
        <end position="639"/>
    </location>
</feature>
<dbReference type="Pfam" id="PF16327">
    <property type="entry name" value="CcmF_C"/>
    <property type="match status" value="1"/>
</dbReference>